<dbReference type="EMBL" id="CABFOC020000002">
    <property type="protein sequence ID" value="CAH0041351.1"/>
    <property type="molecule type" value="Genomic_DNA"/>
</dbReference>
<accession>A0A9N9W5Y1</accession>
<sequence length="60" mass="6403">MNHEGGNTPGSEYRAIELDAIGHAFENNSEAKAGSYITTTHLATIITGTPKAEAKYQARP</sequence>
<proteinExistence type="predicted"/>
<gene>
    <name evidence="1" type="ORF">CSOL1703_00004222</name>
</gene>
<organism evidence="1 2">
    <name type="scientific">Clonostachys solani</name>
    <dbReference type="NCBI Taxonomy" id="160281"/>
    <lineage>
        <taxon>Eukaryota</taxon>
        <taxon>Fungi</taxon>
        <taxon>Dikarya</taxon>
        <taxon>Ascomycota</taxon>
        <taxon>Pezizomycotina</taxon>
        <taxon>Sordariomycetes</taxon>
        <taxon>Hypocreomycetidae</taxon>
        <taxon>Hypocreales</taxon>
        <taxon>Bionectriaceae</taxon>
        <taxon>Clonostachys</taxon>
    </lineage>
</organism>
<dbReference type="Proteomes" id="UP000775872">
    <property type="component" value="Unassembled WGS sequence"/>
</dbReference>
<evidence type="ECO:0000313" key="1">
    <source>
        <dbReference type="EMBL" id="CAH0041351.1"/>
    </source>
</evidence>
<evidence type="ECO:0000313" key="2">
    <source>
        <dbReference type="Proteomes" id="UP000775872"/>
    </source>
</evidence>
<protein>
    <submittedName>
        <fullName evidence="1">Uncharacterized protein</fullName>
    </submittedName>
</protein>
<dbReference type="AlphaFoldDB" id="A0A9N9W5Y1"/>
<reference evidence="1" key="1">
    <citation type="submission" date="2021-10" db="EMBL/GenBank/DDBJ databases">
        <authorList>
            <person name="Piombo E."/>
        </authorList>
    </citation>
    <scope>NUCLEOTIDE SEQUENCE</scope>
</reference>
<name>A0A9N9W5Y1_9HYPO</name>
<keyword evidence="2" id="KW-1185">Reference proteome</keyword>
<comment type="caution">
    <text evidence="1">The sequence shown here is derived from an EMBL/GenBank/DDBJ whole genome shotgun (WGS) entry which is preliminary data.</text>
</comment>